<evidence type="ECO:0000313" key="2">
    <source>
        <dbReference type="Proteomes" id="UP000004038"/>
    </source>
</evidence>
<protein>
    <submittedName>
        <fullName evidence="1">Uncharacterized protein</fullName>
    </submittedName>
</protein>
<name>H0G4E8_RHIML</name>
<dbReference type="PATRIC" id="fig|1107881.3.peg.4429"/>
<accession>H0G4E8</accession>
<dbReference type="AlphaFoldDB" id="H0G4E8"/>
<sequence>MAAYAYFAGIDVRHRALKPKALACCTAPAARLRSSRAMPLL</sequence>
<evidence type="ECO:0000313" key="1">
    <source>
        <dbReference type="EMBL" id="EHK75832.1"/>
    </source>
</evidence>
<gene>
    <name evidence="1" type="ORF">SM0020_21752</name>
</gene>
<dbReference type="EMBL" id="AGVV01000050">
    <property type="protein sequence ID" value="EHK75832.1"/>
    <property type="molecule type" value="Genomic_DNA"/>
</dbReference>
<organism evidence="1 2">
    <name type="scientific">Sinorhizobium meliloti CCNWSX0020</name>
    <dbReference type="NCBI Taxonomy" id="1107881"/>
    <lineage>
        <taxon>Bacteria</taxon>
        <taxon>Pseudomonadati</taxon>
        <taxon>Pseudomonadota</taxon>
        <taxon>Alphaproteobacteria</taxon>
        <taxon>Hyphomicrobiales</taxon>
        <taxon>Rhizobiaceae</taxon>
        <taxon>Sinorhizobium/Ensifer group</taxon>
        <taxon>Sinorhizobium</taxon>
    </lineage>
</organism>
<dbReference type="Proteomes" id="UP000004038">
    <property type="component" value="Unassembled WGS sequence"/>
</dbReference>
<proteinExistence type="predicted"/>
<reference evidence="1 2" key="1">
    <citation type="journal article" date="2012" name="J. Bacteriol.">
        <title>Draft Genome Sequence of Sinorhizobium meliloti CCNWSX0020, a Nitrogen-Fixing Symbiont with Copper Tolerance Capability Isolated from Lead-Zinc Mine Tailings.</title>
        <authorList>
            <person name="Li Z."/>
            <person name="Ma Z."/>
            <person name="Hao X."/>
            <person name="Wei G."/>
        </authorList>
    </citation>
    <scope>NUCLEOTIDE SEQUENCE [LARGE SCALE GENOMIC DNA]</scope>
    <source>
        <strain evidence="1 2">CCNWSX0020</strain>
    </source>
</reference>